<name>A0A552F2A1_MICAE</name>
<dbReference type="InterPro" id="IPR000157">
    <property type="entry name" value="TIR_dom"/>
</dbReference>
<protein>
    <submittedName>
        <fullName evidence="2">TIR domain-containing protein</fullName>
    </submittedName>
</protein>
<sequence length="374" mass="43161">MADYRYDIFLSYSHRDKNKAMRIAQVLRDAGYKIFLDEDVIRPGESIRVAIERGIYASRALVVLIGEKPETRQNTFFELGLFLGLSRDRHIVLPIIIDKISGTKIPSDISQFRFLHWDFDNPNRSLEQVWKLLGSPVVPDEAFLIESEGSTQKKTIELTFDIDNLSIEEQERLLRTIETLLNIHNIKVESRRKGSEIYRISLDPEKAAKLFYEALSGKFDDFKFEKIEMIQQGSKIFIGHGRSPLWRELKEFLSERLNLECDEFNREPTAGISTTERLQTMLDSSSFAFLIMTGEDEHVNNTYHARENVIHEVGLFQGRLGAKKAIILLEDGCNEFSNITGLGQIRFPHGRLSAAFEEIRRVLEREEIISQFKG</sequence>
<gene>
    <name evidence="2" type="ORF">EWV92_04645</name>
</gene>
<evidence type="ECO:0000313" key="2">
    <source>
        <dbReference type="EMBL" id="TRU40847.1"/>
    </source>
</evidence>
<accession>A0A552F2A1</accession>
<dbReference type="EMBL" id="SFBI01000046">
    <property type="protein sequence ID" value="TRU40847.1"/>
    <property type="molecule type" value="Genomic_DNA"/>
</dbReference>
<proteinExistence type="predicted"/>
<dbReference type="Proteomes" id="UP000317708">
    <property type="component" value="Unassembled WGS sequence"/>
</dbReference>
<dbReference type="Gene3D" id="3.40.50.10140">
    <property type="entry name" value="Toll/interleukin-1 receptor homology (TIR) domain"/>
    <property type="match status" value="1"/>
</dbReference>
<evidence type="ECO:0000313" key="3">
    <source>
        <dbReference type="Proteomes" id="UP000317708"/>
    </source>
</evidence>
<dbReference type="SUPFAM" id="SSF52200">
    <property type="entry name" value="Toll/Interleukin receptor TIR domain"/>
    <property type="match status" value="1"/>
</dbReference>
<dbReference type="InterPro" id="IPR035897">
    <property type="entry name" value="Toll_tir_struct_dom_sf"/>
</dbReference>
<dbReference type="Pfam" id="PF13676">
    <property type="entry name" value="TIR_2"/>
    <property type="match status" value="1"/>
</dbReference>
<dbReference type="AlphaFoldDB" id="A0A552F2A1"/>
<dbReference type="Pfam" id="PF10137">
    <property type="entry name" value="CAP12-PCTIR_TIR"/>
    <property type="match status" value="1"/>
</dbReference>
<dbReference type="InterPro" id="IPR019302">
    <property type="entry name" value="CAP12/PCTIR_TIR_dom"/>
</dbReference>
<evidence type="ECO:0000259" key="1">
    <source>
        <dbReference type="PROSITE" id="PS50104"/>
    </source>
</evidence>
<dbReference type="GO" id="GO:0050135">
    <property type="term" value="F:NADP+ nucleosidase activity"/>
    <property type="evidence" value="ECO:0007669"/>
    <property type="project" value="InterPro"/>
</dbReference>
<feature type="domain" description="TIR" evidence="1">
    <location>
        <begin position="4"/>
        <end position="137"/>
    </location>
</feature>
<comment type="caution">
    <text evidence="2">The sequence shown here is derived from an EMBL/GenBank/DDBJ whole genome shotgun (WGS) entry which is preliminary data.</text>
</comment>
<dbReference type="PROSITE" id="PS50104">
    <property type="entry name" value="TIR"/>
    <property type="match status" value="1"/>
</dbReference>
<reference evidence="2 3" key="1">
    <citation type="submission" date="2019-01" db="EMBL/GenBank/DDBJ databases">
        <title>Coherence of Microcystis species and biogeography revealed through population genomics.</title>
        <authorList>
            <person name="Perez-Carrascal O.M."/>
            <person name="Terrat Y."/>
            <person name="Giani A."/>
            <person name="Fortin N."/>
            <person name="Tromas N."/>
            <person name="Shapiro B.J."/>
        </authorList>
    </citation>
    <scope>NUCLEOTIDE SEQUENCE [LARGE SCALE GENOMIC DNA]</scope>
    <source>
        <strain evidence="2">Ma_MB_S_20031200_S102</strain>
    </source>
</reference>
<organism evidence="2 3">
    <name type="scientific">Microcystis aeruginosa Ma_MB_S_20031200_S102</name>
    <dbReference type="NCBI Taxonomy" id="2486254"/>
    <lineage>
        <taxon>Bacteria</taxon>
        <taxon>Bacillati</taxon>
        <taxon>Cyanobacteriota</taxon>
        <taxon>Cyanophyceae</taxon>
        <taxon>Oscillatoriophycideae</taxon>
        <taxon>Chroococcales</taxon>
        <taxon>Microcystaceae</taxon>
        <taxon>Microcystis</taxon>
    </lineage>
</organism>
<dbReference type="GO" id="GO:0007165">
    <property type="term" value="P:signal transduction"/>
    <property type="evidence" value="ECO:0007669"/>
    <property type="project" value="InterPro"/>
</dbReference>